<organism evidence="1 2">
    <name type="scientific">Planococcus rifietoensis</name>
    <dbReference type="NCBI Taxonomy" id="200991"/>
    <lineage>
        <taxon>Bacteria</taxon>
        <taxon>Bacillati</taxon>
        <taxon>Bacillota</taxon>
        <taxon>Bacilli</taxon>
        <taxon>Bacillales</taxon>
        <taxon>Caryophanaceae</taxon>
        <taxon>Planococcus</taxon>
    </lineage>
</organism>
<protein>
    <recommendedName>
        <fullName evidence="3">YkyB-like protein</fullName>
    </recommendedName>
</protein>
<proteinExistence type="predicted"/>
<accession>A0A0U2J7W2</accession>
<dbReference type="STRING" id="200991.AUC31_16630"/>
<keyword evidence="2" id="KW-1185">Reference proteome</keyword>
<sequence>MHYCERNEPMSPTMKDSEIAQAIFTVNRHAKTAPDNQFLYALKKQALNLMIQQKRAQKLGLHFSKNPRKSQQQSSVLVKCGNYYFHMLPKKEDFHSLEHLGDLDESYRNPPSRMNLKHAKELLQNYTGLEAPEKKPAISAFSKRYEPKEMNRFYSPKKSYFD</sequence>
<dbReference type="InterPro" id="IPR025552">
    <property type="entry name" value="YkyB"/>
</dbReference>
<evidence type="ECO:0000313" key="1">
    <source>
        <dbReference type="EMBL" id="ALS76738.1"/>
    </source>
</evidence>
<dbReference type="Pfam" id="PF14177">
    <property type="entry name" value="YkyB"/>
    <property type="match status" value="1"/>
</dbReference>
<name>A0A0U2J7W2_9BACL</name>
<dbReference type="KEGG" id="prt:AUC31_16630"/>
<reference evidence="1" key="1">
    <citation type="submission" date="2016-01" db="EMBL/GenBank/DDBJ databases">
        <title>Complete genome of Planococcus rifietoensis type strain M8.</title>
        <authorList>
            <person name="See-Too W.S."/>
        </authorList>
    </citation>
    <scope>NUCLEOTIDE SEQUENCE [LARGE SCALE GENOMIC DNA]</scope>
    <source>
        <strain evidence="1">M8</strain>
    </source>
</reference>
<dbReference type="AlphaFoldDB" id="A0A0U2J7W2"/>
<dbReference type="EMBL" id="CP013659">
    <property type="protein sequence ID" value="ALS76738.1"/>
    <property type="molecule type" value="Genomic_DNA"/>
</dbReference>
<gene>
    <name evidence="1" type="ORF">AUC31_16630</name>
</gene>
<evidence type="ECO:0008006" key="3">
    <source>
        <dbReference type="Google" id="ProtNLM"/>
    </source>
</evidence>
<evidence type="ECO:0000313" key="2">
    <source>
        <dbReference type="Proteomes" id="UP000067683"/>
    </source>
</evidence>
<dbReference type="Proteomes" id="UP000067683">
    <property type="component" value="Chromosome"/>
</dbReference>